<dbReference type="EMBL" id="MCGR01000019">
    <property type="protein sequence ID" value="ORY83507.1"/>
    <property type="molecule type" value="Genomic_DNA"/>
</dbReference>
<keyword evidence="2" id="KW-1133">Transmembrane helix</keyword>
<organism evidence="3 4">
    <name type="scientific">Leucosporidium creatinivorum</name>
    <dbReference type="NCBI Taxonomy" id="106004"/>
    <lineage>
        <taxon>Eukaryota</taxon>
        <taxon>Fungi</taxon>
        <taxon>Dikarya</taxon>
        <taxon>Basidiomycota</taxon>
        <taxon>Pucciniomycotina</taxon>
        <taxon>Microbotryomycetes</taxon>
        <taxon>Leucosporidiales</taxon>
        <taxon>Leucosporidium</taxon>
    </lineage>
</organism>
<protein>
    <submittedName>
        <fullName evidence="3">Uncharacterized protein</fullName>
    </submittedName>
</protein>
<sequence>MDSNNPLEQVYQLLLPYLPHSIASPLHQLLAVPSNILENPSQLVPLAISFLALYAAVISFYNTARSALRFGWFLTKWGAILSALAVAWSGWNNAGTEEGATKGLRTAGNIGKQAFGLGAQGINWWMGGDNKRTAGRASRSRSASGRKRTWAKATDDGGWDDPDEVDLGAGANDVMKSVQDAVLTFLSSPGEAAKDSGKKDKSKAKKSTKKAQQEGVDLGSMATDYAMGRAKKVWQDWTGL</sequence>
<keyword evidence="4" id="KW-1185">Reference proteome</keyword>
<feature type="transmembrane region" description="Helical" evidence="2">
    <location>
        <begin position="73"/>
        <end position="91"/>
    </location>
</feature>
<feature type="compositionally biased region" description="Basic residues" evidence="1">
    <location>
        <begin position="200"/>
        <end position="209"/>
    </location>
</feature>
<dbReference type="Proteomes" id="UP000193467">
    <property type="component" value="Unassembled WGS sequence"/>
</dbReference>
<feature type="region of interest" description="Disordered" evidence="1">
    <location>
        <begin position="189"/>
        <end position="218"/>
    </location>
</feature>
<accession>A0A1Y2FIS7</accession>
<evidence type="ECO:0000256" key="1">
    <source>
        <dbReference type="SAM" id="MobiDB-lite"/>
    </source>
</evidence>
<evidence type="ECO:0000313" key="4">
    <source>
        <dbReference type="Proteomes" id="UP000193467"/>
    </source>
</evidence>
<gene>
    <name evidence="3" type="ORF">BCR35DRAFT_303357</name>
</gene>
<name>A0A1Y2FIS7_9BASI</name>
<feature type="transmembrane region" description="Helical" evidence="2">
    <location>
        <begin position="43"/>
        <end position="61"/>
    </location>
</feature>
<evidence type="ECO:0000256" key="2">
    <source>
        <dbReference type="SAM" id="Phobius"/>
    </source>
</evidence>
<dbReference type="OrthoDB" id="2537374at2759"/>
<feature type="region of interest" description="Disordered" evidence="1">
    <location>
        <begin position="133"/>
        <end position="164"/>
    </location>
</feature>
<evidence type="ECO:0000313" key="3">
    <source>
        <dbReference type="EMBL" id="ORY83507.1"/>
    </source>
</evidence>
<proteinExistence type="predicted"/>
<comment type="caution">
    <text evidence="3">The sequence shown here is derived from an EMBL/GenBank/DDBJ whole genome shotgun (WGS) entry which is preliminary data.</text>
</comment>
<keyword evidence="2" id="KW-0472">Membrane</keyword>
<reference evidence="3 4" key="1">
    <citation type="submission" date="2016-07" db="EMBL/GenBank/DDBJ databases">
        <title>Pervasive Adenine N6-methylation of Active Genes in Fungi.</title>
        <authorList>
            <consortium name="DOE Joint Genome Institute"/>
            <person name="Mondo S.J."/>
            <person name="Dannebaum R.O."/>
            <person name="Kuo R.C."/>
            <person name="Labutti K."/>
            <person name="Haridas S."/>
            <person name="Kuo A."/>
            <person name="Salamov A."/>
            <person name="Ahrendt S.R."/>
            <person name="Lipzen A."/>
            <person name="Sullivan W."/>
            <person name="Andreopoulos W.B."/>
            <person name="Clum A."/>
            <person name="Lindquist E."/>
            <person name="Daum C."/>
            <person name="Ramamoorthy G.K."/>
            <person name="Gryganskyi A."/>
            <person name="Culley D."/>
            <person name="Magnuson J.K."/>
            <person name="James T.Y."/>
            <person name="O'Malley M.A."/>
            <person name="Stajich J.E."/>
            <person name="Spatafora J.W."/>
            <person name="Visel A."/>
            <person name="Grigoriev I.V."/>
        </authorList>
    </citation>
    <scope>NUCLEOTIDE SEQUENCE [LARGE SCALE GENOMIC DNA]</scope>
    <source>
        <strain evidence="3 4">62-1032</strain>
    </source>
</reference>
<dbReference type="InParanoid" id="A0A1Y2FIS7"/>
<dbReference type="AlphaFoldDB" id="A0A1Y2FIS7"/>
<keyword evidence="2" id="KW-0812">Transmembrane</keyword>